<dbReference type="PANTHER" id="PTHR10302">
    <property type="entry name" value="SINGLE-STRANDED DNA-BINDING PROTEIN"/>
    <property type="match status" value="1"/>
</dbReference>
<dbReference type="InterPro" id="IPR000424">
    <property type="entry name" value="Primosome_PriB/ssb"/>
</dbReference>
<dbReference type="PANTHER" id="PTHR10302:SF27">
    <property type="entry name" value="SINGLE-STRANDED DNA-BINDING PROTEIN"/>
    <property type="match status" value="1"/>
</dbReference>
<keyword evidence="1 2" id="KW-0238">DNA-binding</keyword>
<reference evidence="5 6" key="1">
    <citation type="submission" date="2016-11" db="EMBL/GenBank/DDBJ databases">
        <authorList>
            <person name="Jaros S."/>
            <person name="Januszkiewicz K."/>
            <person name="Wedrychowicz H."/>
        </authorList>
    </citation>
    <scope>NUCLEOTIDE SEQUENCE [LARGE SCALE GENOMIC DNA]</scope>
    <source>
        <strain evidence="5 6">DSM 21864</strain>
    </source>
</reference>
<gene>
    <name evidence="5" type="ORF">SAMN05444401_3571</name>
</gene>
<dbReference type="Gene3D" id="2.40.50.140">
    <property type="entry name" value="Nucleic acid-binding proteins"/>
    <property type="match status" value="1"/>
</dbReference>
<dbReference type="NCBIfam" id="TIGR00621">
    <property type="entry name" value="ssb"/>
    <property type="match status" value="1"/>
</dbReference>
<dbReference type="GO" id="GO:0003697">
    <property type="term" value="F:single-stranded DNA binding"/>
    <property type="evidence" value="ECO:0007669"/>
    <property type="project" value="UniProtKB-UniRule"/>
</dbReference>
<evidence type="ECO:0000313" key="5">
    <source>
        <dbReference type="EMBL" id="SHJ64980.1"/>
    </source>
</evidence>
<dbReference type="RefSeq" id="WP_073009860.1">
    <property type="nucleotide sequence ID" value="NZ_FQZO01000006.1"/>
</dbReference>
<organism evidence="5 6">
    <name type="scientific">Clostridium amylolyticum</name>
    <dbReference type="NCBI Taxonomy" id="1121298"/>
    <lineage>
        <taxon>Bacteria</taxon>
        <taxon>Bacillati</taxon>
        <taxon>Bacillota</taxon>
        <taxon>Clostridia</taxon>
        <taxon>Eubacteriales</taxon>
        <taxon>Clostridiaceae</taxon>
        <taxon>Clostridium</taxon>
    </lineage>
</organism>
<dbReference type="PIRSF" id="PIRSF002070">
    <property type="entry name" value="SSB"/>
    <property type="match status" value="1"/>
</dbReference>
<keyword evidence="6" id="KW-1185">Reference proteome</keyword>
<keyword evidence="2" id="KW-0235">DNA replication</keyword>
<dbReference type="CDD" id="cd04496">
    <property type="entry name" value="SSB_OBF"/>
    <property type="match status" value="1"/>
</dbReference>
<protein>
    <recommendedName>
        <fullName evidence="2 3">Single-stranded DNA-binding protein</fullName>
        <shortName evidence="2">SSB</shortName>
    </recommendedName>
</protein>
<dbReference type="GO" id="GO:0006281">
    <property type="term" value="P:DNA repair"/>
    <property type="evidence" value="ECO:0007669"/>
    <property type="project" value="UniProtKB-UniRule"/>
</dbReference>
<dbReference type="AlphaFoldDB" id="A0A1M6L167"/>
<comment type="function">
    <text evidence="2">Plays an important role in DNA replication, recombination and repair. Binds to ssDNA and to an array of partner proteins to recruit them to their sites of action during DNA metabolism.</text>
</comment>
<dbReference type="Pfam" id="PF00436">
    <property type="entry name" value="SSB"/>
    <property type="match status" value="1"/>
</dbReference>
<feature type="region of interest" description="Disordered" evidence="4">
    <location>
        <begin position="112"/>
        <end position="142"/>
    </location>
</feature>
<dbReference type="GO" id="GO:0006260">
    <property type="term" value="P:DNA replication"/>
    <property type="evidence" value="ECO:0007669"/>
    <property type="project" value="UniProtKB-UniRule"/>
</dbReference>
<dbReference type="InterPro" id="IPR011344">
    <property type="entry name" value="ssDNA-bd"/>
</dbReference>
<comment type="subunit">
    <text evidence="2">Homotetramer.</text>
</comment>
<comment type="caution">
    <text evidence="2">Lacks conserved residue(s) required for the propagation of feature annotation.</text>
</comment>
<dbReference type="EMBL" id="FQZO01000006">
    <property type="protein sequence ID" value="SHJ64980.1"/>
    <property type="molecule type" value="Genomic_DNA"/>
</dbReference>
<evidence type="ECO:0000256" key="1">
    <source>
        <dbReference type="ARBA" id="ARBA00023125"/>
    </source>
</evidence>
<accession>A0A1M6L167</accession>
<dbReference type="Proteomes" id="UP000184080">
    <property type="component" value="Unassembled WGS sequence"/>
</dbReference>
<dbReference type="GO" id="GO:0009295">
    <property type="term" value="C:nucleoid"/>
    <property type="evidence" value="ECO:0007669"/>
    <property type="project" value="TreeGrafter"/>
</dbReference>
<keyword evidence="2" id="KW-0234">DNA repair</keyword>
<name>A0A1M6L167_9CLOT</name>
<sequence length="142" mass="15822">MNRVVLIGRLTKDPDLKYIAESGTPVSNFVLAVNRQKRKDQEKPEADFITCVAFGKTAETIAQYLTKGRQLAISGSIRTGSYEAQDGSKRYTTSVYIDSFDFIDSGSGQINRKNNSNNFAGTPYDNEYGDMQQANDDEDIPF</sequence>
<keyword evidence="2" id="KW-0233">DNA recombination</keyword>
<proteinExistence type="inferred from homology"/>
<evidence type="ECO:0000256" key="2">
    <source>
        <dbReference type="HAMAP-Rule" id="MF_00984"/>
    </source>
</evidence>
<dbReference type="GO" id="GO:0006310">
    <property type="term" value="P:DNA recombination"/>
    <property type="evidence" value="ECO:0007669"/>
    <property type="project" value="UniProtKB-UniRule"/>
</dbReference>
<feature type="short sequence motif" description="Important for interaction with partner proteins" evidence="2">
    <location>
        <begin position="137"/>
        <end position="142"/>
    </location>
</feature>
<dbReference type="OrthoDB" id="9809878at2"/>
<dbReference type="STRING" id="1121298.SAMN05444401_3571"/>
<evidence type="ECO:0000313" key="6">
    <source>
        <dbReference type="Proteomes" id="UP000184080"/>
    </source>
</evidence>
<dbReference type="PROSITE" id="PS50935">
    <property type="entry name" value="SSB"/>
    <property type="match status" value="1"/>
</dbReference>
<dbReference type="HAMAP" id="MF_00984">
    <property type="entry name" value="SSB"/>
    <property type="match status" value="1"/>
</dbReference>
<keyword evidence="2" id="KW-0227">DNA damage</keyword>
<dbReference type="InterPro" id="IPR012340">
    <property type="entry name" value="NA-bd_OB-fold"/>
</dbReference>
<dbReference type="SUPFAM" id="SSF50249">
    <property type="entry name" value="Nucleic acid-binding proteins"/>
    <property type="match status" value="1"/>
</dbReference>
<evidence type="ECO:0000256" key="4">
    <source>
        <dbReference type="SAM" id="MobiDB-lite"/>
    </source>
</evidence>
<evidence type="ECO:0000256" key="3">
    <source>
        <dbReference type="PIRNR" id="PIRNR002070"/>
    </source>
</evidence>